<dbReference type="EMBL" id="CAJVCH010093699">
    <property type="protein sequence ID" value="CAG7722923.1"/>
    <property type="molecule type" value="Genomic_DNA"/>
</dbReference>
<gene>
    <name evidence="2" type="ORF">AFUS01_LOCUS12033</name>
</gene>
<dbReference type="AlphaFoldDB" id="A0A8J2JPI4"/>
<accession>A0A8J2JPI4</accession>
<evidence type="ECO:0000313" key="2">
    <source>
        <dbReference type="EMBL" id="CAG7722923.1"/>
    </source>
</evidence>
<organism evidence="2 3">
    <name type="scientific">Allacma fusca</name>
    <dbReference type="NCBI Taxonomy" id="39272"/>
    <lineage>
        <taxon>Eukaryota</taxon>
        <taxon>Metazoa</taxon>
        <taxon>Ecdysozoa</taxon>
        <taxon>Arthropoda</taxon>
        <taxon>Hexapoda</taxon>
        <taxon>Collembola</taxon>
        <taxon>Symphypleona</taxon>
        <taxon>Sminthuridae</taxon>
        <taxon>Allacma</taxon>
    </lineage>
</organism>
<name>A0A8J2JPI4_9HEXA</name>
<sequence length="241" mass="27592">MTSATACLVPVYALKPTSNFFLYSLVPEKYQNWIILTVFIVSEYYLFNYYVAITGFVTFMQLSFFQKVNSLLEEKRILKQTKSRPKNILIVKRNLKFMRKIHSLIHHYNLVFAGISLIFKYGCGTCSIVGISFAIKYFSASPVEGFANFFLGINCMVIYPTIYNNCFRIPEQVAMLKKQIRVRSQSLPSKISITLARQELEALPKLGIEEGIFRTFQKASTPIFVDFVIQNVVGVLILIGK</sequence>
<reference evidence="2" key="1">
    <citation type="submission" date="2021-06" db="EMBL/GenBank/DDBJ databases">
        <authorList>
            <person name="Hodson N. C."/>
            <person name="Mongue J. A."/>
            <person name="Jaron S. K."/>
        </authorList>
    </citation>
    <scope>NUCLEOTIDE SEQUENCE</scope>
</reference>
<protein>
    <submittedName>
        <fullName evidence="2">Uncharacterized protein</fullName>
    </submittedName>
</protein>
<evidence type="ECO:0000256" key="1">
    <source>
        <dbReference type="SAM" id="Phobius"/>
    </source>
</evidence>
<keyword evidence="3" id="KW-1185">Reference proteome</keyword>
<proteinExistence type="predicted"/>
<comment type="caution">
    <text evidence="2">The sequence shown here is derived from an EMBL/GenBank/DDBJ whole genome shotgun (WGS) entry which is preliminary data.</text>
</comment>
<dbReference type="Proteomes" id="UP000708208">
    <property type="component" value="Unassembled WGS sequence"/>
</dbReference>
<keyword evidence="1" id="KW-1133">Transmembrane helix</keyword>
<evidence type="ECO:0000313" key="3">
    <source>
        <dbReference type="Proteomes" id="UP000708208"/>
    </source>
</evidence>
<feature type="transmembrane region" description="Helical" evidence="1">
    <location>
        <begin position="108"/>
        <end position="135"/>
    </location>
</feature>
<keyword evidence="1" id="KW-0472">Membrane</keyword>
<feature type="transmembrane region" description="Helical" evidence="1">
    <location>
        <begin position="147"/>
        <end position="167"/>
    </location>
</feature>
<keyword evidence="1" id="KW-0812">Transmembrane</keyword>